<name>A0A0J6XKS0_9ACTN</name>
<dbReference type="SMART" id="SM00567">
    <property type="entry name" value="EZ_HEAT"/>
    <property type="match status" value="8"/>
</dbReference>
<dbReference type="OrthoDB" id="3272910at2"/>
<dbReference type="Pfam" id="PF13646">
    <property type="entry name" value="HEAT_2"/>
    <property type="match status" value="2"/>
</dbReference>
<keyword evidence="3" id="KW-1185">Reference proteome</keyword>
<dbReference type="SUPFAM" id="SSF48371">
    <property type="entry name" value="ARM repeat"/>
    <property type="match status" value="1"/>
</dbReference>
<dbReference type="InterPro" id="IPR011989">
    <property type="entry name" value="ARM-like"/>
</dbReference>
<evidence type="ECO:0000313" key="3">
    <source>
        <dbReference type="Proteomes" id="UP000035932"/>
    </source>
</evidence>
<dbReference type="Proteomes" id="UP000035932">
    <property type="component" value="Unassembled WGS sequence"/>
</dbReference>
<comment type="caution">
    <text evidence="2">The sequence shown here is derived from an EMBL/GenBank/DDBJ whole genome shotgun (WGS) entry which is preliminary data.</text>
</comment>
<evidence type="ECO:0008006" key="4">
    <source>
        <dbReference type="Google" id="ProtNLM"/>
    </source>
</evidence>
<evidence type="ECO:0000256" key="1">
    <source>
        <dbReference type="SAM" id="MobiDB-lite"/>
    </source>
</evidence>
<dbReference type="Gene3D" id="1.25.10.10">
    <property type="entry name" value="Leucine-rich Repeat Variant"/>
    <property type="match status" value="2"/>
</dbReference>
<evidence type="ECO:0000313" key="2">
    <source>
        <dbReference type="EMBL" id="KMO95794.1"/>
    </source>
</evidence>
<gene>
    <name evidence="2" type="ORF">ACS04_21465</name>
</gene>
<accession>A0A0J6XKS0</accession>
<reference evidence="2 3" key="1">
    <citation type="submission" date="2015-06" db="EMBL/GenBank/DDBJ databases">
        <title>Recapitulation of the evolution of biosynthetic gene clusters reveals hidden chemical diversity on bacterial genomes.</title>
        <authorList>
            <person name="Cruz-Morales P."/>
            <person name="Martinez-Guerrero C."/>
            <person name="Morales-Escalante M.A."/>
            <person name="Yanez-Guerra L.A."/>
            <person name="Kopp J.F."/>
            <person name="Feldmann J."/>
            <person name="Ramos-Aboites H.E."/>
            <person name="Barona-Gomez F."/>
        </authorList>
    </citation>
    <scope>NUCLEOTIDE SEQUENCE [LARGE SCALE GENOMIC DNA]</scope>
    <source>
        <strain evidence="2 3">ATCC 31245</strain>
    </source>
</reference>
<proteinExistence type="predicted"/>
<organism evidence="2 3">
    <name type="scientific">Streptomyces roseus</name>
    <dbReference type="NCBI Taxonomy" id="66430"/>
    <lineage>
        <taxon>Bacteria</taxon>
        <taxon>Bacillati</taxon>
        <taxon>Actinomycetota</taxon>
        <taxon>Actinomycetes</taxon>
        <taxon>Kitasatosporales</taxon>
        <taxon>Streptomycetaceae</taxon>
        <taxon>Streptomyces</taxon>
    </lineage>
</organism>
<feature type="compositionally biased region" description="Low complexity" evidence="1">
    <location>
        <begin position="1384"/>
        <end position="1399"/>
    </location>
</feature>
<dbReference type="EMBL" id="LFML01000085">
    <property type="protein sequence ID" value="KMO95794.1"/>
    <property type="molecule type" value="Genomic_DNA"/>
</dbReference>
<dbReference type="InterPro" id="IPR004155">
    <property type="entry name" value="PBS_lyase_HEAT"/>
</dbReference>
<dbReference type="RefSeq" id="WP_048478319.1">
    <property type="nucleotide sequence ID" value="NZ_JBIRUD010000021.1"/>
</dbReference>
<dbReference type="STRING" id="66430.ACS04_21465"/>
<feature type="region of interest" description="Disordered" evidence="1">
    <location>
        <begin position="1384"/>
        <end position="1406"/>
    </location>
</feature>
<dbReference type="InterPro" id="IPR016024">
    <property type="entry name" value="ARM-type_fold"/>
</dbReference>
<protein>
    <recommendedName>
        <fullName evidence="4">PBS lyase</fullName>
    </recommendedName>
</protein>
<sequence>MITPALQPFHDVLRRADIGRPAELPDARHCPPPVFAALVRSDDPRLRHLGLVLLNERVTSGRTDDEEETAELAALLPAVVEGPPESALVLARLHERLGPYRRGLRRPSWRTAELPARVRIAWLRAELLNEPTVIRTEPRGELLYQAVRELTVARAHRPEQLVSELAAGGDPVLQAAALRLAREGLHAALLAPARVRGYLIGLTGVDSAAVSAAALAELAEPWAASAPLPPGRLSPCLAADAVITRPEAADAALAAAARHGHRGLLRQVLQDPDLPPGLRRRAMELLGDLADREDIGALTAVAAGDPLLFGGPAVACLRGLHRRGHFPRDAHVPAVIGLALTDHSIPPHEIATVLFTCRQTMLRVLLDADPGDPSWPRRLALLVALAGQGTGELPIGDAITGALPSAPAPGPFLDAIRALRHADAEEAVIALLPAAPAAALEALEAIGGRRTTTALREGLGLAAAEGAGVIAPHLRAVRGRALEVLWHLTDDPARRRALLGRLDPADLPARIATDLGGPDERELALLSSHLDPDEPVAALCTLAAHGAAGTLPALSDLLLRIVAELAASREPGADAPRPEGSRAAGEPAVPQEVLAALEGLGRRLYERGRIRPSCLLDAATGREAGQALAATVVLDLLDRPGLSDAEQAILLELLLRAPYAGTRARAHRLLRHRDRHVRKHVIALLARDADGDDAQALSATLIALTAAEDVQSVRQALLALGHARARWAATAIAACLDHPNMNIKKTAAQVLVRAGTPAAVPALLRRLGRHDNPGLRALLVEALRAVLGDAYPATVLAAAEHGEDRRTRELLLAGLDGALSARSVRALDDQASPVAPTLLALVAAGRVGLAAGTAGELSTAMARHGITPPAASGPGPDGGADPDVRSLAARGWDPAVALRIAGRHEQPSPARLRELRELRPMLGEWLGLAASEPAARGRVLRLVLRLCPAPWTAGELRVFARSTGVLLDGLEGAAAEDLHGLLVVLEALAPTLPAAQRQVVAEAVRALPPEPGSRSVPKLLRALGAVLVRADLERALAAARLGADPWQAETDVLREAFAATWQAGAGEAGAEAGAGAGAGAGADAGAEAAAWRAALDAAVRTPSALERLRRLHRTQQGVPAVPGSRVRLSTLIDVYASAGADVRPALIDWMTDLQPLDAPPWTIAETTYATAPRPRTVHADDLDQPRSTALRERLLAMLRAPAPDHRRTAALALLTCPEPEAVLPVLRAFLHGSVDVPVDAGLARMLRAIGERELRADGILHDRVALAASRLDEQELEPLVPLLLDWWEHDPPQTSSAAGRALRRVPADVLAQHLGGRLDAGAWGFLDLLRGRPLLRTPALTQTCARLRAEGRDDLADGLLLVEGPLRRPDAARQDAAALAALRERTPPATTAASRPPSRQQLLEQARTGDPMRIRQALARLAERHRGPEPDRDPALRDLIEELLHHPRPKVRLHAHRTSRAVLDRQTYLHHTSVLLHDPQPEVVRTAIRTLSHARWAPAIPALTGLLEHPHPTVRGAAAEGLTVMGPPSVPALRHAAAHARPDRRSPYTKLLEQIARGADDGQGP</sequence>
<dbReference type="PATRIC" id="fig|66430.4.peg.7144"/>